<keyword evidence="2 7" id="KW-0813">Transport</keyword>
<evidence type="ECO:0000256" key="4">
    <source>
        <dbReference type="ARBA" id="ARBA00022692"/>
    </source>
</evidence>
<dbReference type="CDD" id="cd06261">
    <property type="entry name" value="TM_PBP2"/>
    <property type="match status" value="1"/>
</dbReference>
<evidence type="ECO:0000256" key="5">
    <source>
        <dbReference type="ARBA" id="ARBA00022989"/>
    </source>
</evidence>
<dbReference type="Pfam" id="PF00528">
    <property type="entry name" value="BPD_transp_1"/>
    <property type="match status" value="1"/>
</dbReference>
<dbReference type="PANTHER" id="PTHR43163:SF6">
    <property type="entry name" value="DIPEPTIDE TRANSPORT SYSTEM PERMEASE PROTEIN DPPB-RELATED"/>
    <property type="match status" value="1"/>
</dbReference>
<dbReference type="EMBL" id="CP102480">
    <property type="protein sequence ID" value="UUX48977.1"/>
    <property type="molecule type" value="Genomic_DNA"/>
</dbReference>
<dbReference type="AlphaFoldDB" id="A0A9J7AQW2"/>
<keyword evidence="10" id="KW-1185">Reference proteome</keyword>
<feature type="transmembrane region" description="Helical" evidence="7">
    <location>
        <begin position="285"/>
        <end position="307"/>
    </location>
</feature>
<gene>
    <name evidence="9" type="ORF">NUH88_16425</name>
</gene>
<dbReference type="KEGG" id="naci:NUH88_16425"/>
<organism evidence="9 10">
    <name type="scientific">Nisaea acidiphila</name>
    <dbReference type="NCBI Taxonomy" id="1862145"/>
    <lineage>
        <taxon>Bacteria</taxon>
        <taxon>Pseudomonadati</taxon>
        <taxon>Pseudomonadota</taxon>
        <taxon>Alphaproteobacteria</taxon>
        <taxon>Rhodospirillales</taxon>
        <taxon>Thalassobaculaceae</taxon>
        <taxon>Nisaea</taxon>
    </lineage>
</organism>
<dbReference type="InterPro" id="IPR045621">
    <property type="entry name" value="BPD_transp_1_N"/>
</dbReference>
<comment type="similarity">
    <text evidence="7">Belongs to the binding-protein-dependent transport system permease family.</text>
</comment>
<evidence type="ECO:0000256" key="3">
    <source>
        <dbReference type="ARBA" id="ARBA00022475"/>
    </source>
</evidence>
<feature type="domain" description="ABC transmembrane type-1" evidence="8">
    <location>
        <begin position="95"/>
        <end position="308"/>
    </location>
</feature>
<dbReference type="PROSITE" id="PS50928">
    <property type="entry name" value="ABC_TM1"/>
    <property type="match status" value="1"/>
</dbReference>
<reference evidence="9" key="1">
    <citation type="submission" date="2022-08" db="EMBL/GenBank/DDBJ databases">
        <title>Nisaea acidiphila sp. nov., isolated from a marine algal debris and emended description of the genus Nisaea Urios et al. 2008.</title>
        <authorList>
            <person name="Kwon K."/>
        </authorList>
    </citation>
    <scope>NUCLEOTIDE SEQUENCE</scope>
    <source>
        <strain evidence="9">MEBiC11861</strain>
    </source>
</reference>
<keyword evidence="3" id="KW-1003">Cell membrane</keyword>
<dbReference type="InterPro" id="IPR000515">
    <property type="entry name" value="MetI-like"/>
</dbReference>
<sequence>MTAYIIRRLMYAIPIAFGVSIVCFALVYIAPGDPLQTILPEDASEETIMMVKKAYGFDKPIPVQYAIWLGKVLTGDFGISIATGRPVTDEIFKALGNTILLAAGAVLVAFTLAFSIGTIAGYRVGSFIDRAVTGIAVIGVSVPNYWLGIVLVIVFAVELNVLPATGMGPRGSDSFNIFEWSNFRHMIMPIVTLSLIPIGIIARTTRSAVAEVLNQDFVETLRAKGLMETEILLHVIKNSLPQVLAVMGLQFGYLMGGSILVETIFTWPGSGFLLNKAILTRDLPVLQGTILVLAIIFVATNLVIDLLQTAVDPRLKRS</sequence>
<dbReference type="InterPro" id="IPR035906">
    <property type="entry name" value="MetI-like_sf"/>
</dbReference>
<name>A0A9J7AQW2_9PROT</name>
<feature type="transmembrane region" description="Helical" evidence="7">
    <location>
        <begin position="243"/>
        <end position="265"/>
    </location>
</feature>
<comment type="subcellular location">
    <subcellularLocation>
        <location evidence="1 7">Cell membrane</location>
        <topology evidence="1 7">Multi-pass membrane protein</topology>
    </subcellularLocation>
</comment>
<feature type="transmembrane region" description="Helical" evidence="7">
    <location>
        <begin position="134"/>
        <end position="157"/>
    </location>
</feature>
<feature type="transmembrane region" description="Helical" evidence="7">
    <location>
        <begin position="183"/>
        <end position="202"/>
    </location>
</feature>
<evidence type="ECO:0000256" key="2">
    <source>
        <dbReference type="ARBA" id="ARBA00022448"/>
    </source>
</evidence>
<keyword evidence="5 7" id="KW-1133">Transmembrane helix</keyword>
<keyword evidence="4 7" id="KW-0812">Transmembrane</keyword>
<dbReference type="RefSeq" id="WP_257767478.1">
    <property type="nucleotide sequence ID" value="NZ_CP102480.1"/>
</dbReference>
<protein>
    <submittedName>
        <fullName evidence="9">ABC transporter permease</fullName>
    </submittedName>
</protein>
<feature type="transmembrane region" description="Helical" evidence="7">
    <location>
        <begin position="9"/>
        <end position="30"/>
    </location>
</feature>
<evidence type="ECO:0000259" key="8">
    <source>
        <dbReference type="PROSITE" id="PS50928"/>
    </source>
</evidence>
<dbReference type="GO" id="GO:0071916">
    <property type="term" value="F:dipeptide transmembrane transporter activity"/>
    <property type="evidence" value="ECO:0007669"/>
    <property type="project" value="TreeGrafter"/>
</dbReference>
<keyword evidence="6 7" id="KW-0472">Membrane</keyword>
<dbReference type="Proteomes" id="UP001060336">
    <property type="component" value="Chromosome"/>
</dbReference>
<evidence type="ECO:0000256" key="1">
    <source>
        <dbReference type="ARBA" id="ARBA00004651"/>
    </source>
</evidence>
<accession>A0A9J7AQW2</accession>
<dbReference type="Pfam" id="PF19300">
    <property type="entry name" value="BPD_transp_1_N"/>
    <property type="match status" value="1"/>
</dbReference>
<feature type="transmembrane region" description="Helical" evidence="7">
    <location>
        <begin position="99"/>
        <end position="122"/>
    </location>
</feature>
<evidence type="ECO:0000313" key="9">
    <source>
        <dbReference type="EMBL" id="UUX48977.1"/>
    </source>
</evidence>
<dbReference type="SUPFAM" id="SSF161098">
    <property type="entry name" value="MetI-like"/>
    <property type="match status" value="1"/>
</dbReference>
<evidence type="ECO:0000256" key="7">
    <source>
        <dbReference type="RuleBase" id="RU363032"/>
    </source>
</evidence>
<evidence type="ECO:0000313" key="10">
    <source>
        <dbReference type="Proteomes" id="UP001060336"/>
    </source>
</evidence>
<dbReference type="Gene3D" id="1.10.3720.10">
    <property type="entry name" value="MetI-like"/>
    <property type="match status" value="1"/>
</dbReference>
<evidence type="ECO:0000256" key="6">
    <source>
        <dbReference type="ARBA" id="ARBA00023136"/>
    </source>
</evidence>
<proteinExistence type="inferred from homology"/>
<dbReference type="PANTHER" id="PTHR43163">
    <property type="entry name" value="DIPEPTIDE TRANSPORT SYSTEM PERMEASE PROTEIN DPPB-RELATED"/>
    <property type="match status" value="1"/>
</dbReference>
<dbReference type="GO" id="GO:0005886">
    <property type="term" value="C:plasma membrane"/>
    <property type="evidence" value="ECO:0007669"/>
    <property type="project" value="UniProtKB-SubCell"/>
</dbReference>